<name>A0A927N0C6_9ACTN</name>
<reference evidence="2" key="1">
    <citation type="submission" date="2020-10" db="EMBL/GenBank/DDBJ databases">
        <title>Sequencing the genomes of 1000 actinobacteria strains.</title>
        <authorList>
            <person name="Klenk H.-P."/>
        </authorList>
    </citation>
    <scope>NUCLEOTIDE SEQUENCE</scope>
    <source>
        <strain evidence="2">DSM 45354</strain>
    </source>
</reference>
<evidence type="ECO:0000313" key="2">
    <source>
        <dbReference type="EMBL" id="MBE1609472.1"/>
    </source>
</evidence>
<dbReference type="InterPro" id="IPR025668">
    <property type="entry name" value="Tnp_DDE_dom"/>
</dbReference>
<feature type="domain" description="Transposase DDE" evidence="1">
    <location>
        <begin position="11"/>
        <end position="463"/>
    </location>
</feature>
<evidence type="ECO:0000259" key="1">
    <source>
        <dbReference type="Pfam" id="PF13701"/>
    </source>
</evidence>
<protein>
    <recommendedName>
        <fullName evidence="1">Transposase DDE domain-containing protein</fullName>
    </recommendedName>
</protein>
<comment type="caution">
    <text evidence="2">The sequence shown here is derived from an EMBL/GenBank/DDBJ whole genome shotgun (WGS) entry which is preliminary data.</text>
</comment>
<dbReference type="AlphaFoldDB" id="A0A927N0C6"/>
<sequence length="475" mass="50743">MKLPYGWSRATLVFDDQNLVSCAGLVPVMALAERAGLSELVDERVAIRTTTVRSAAVNPAGKVTSIIAGMAAGADCIDDLDVIRSGGMRRLFGGVYAPATLGQFLREFTHGHTLQLASVARAHLVNLVQASGLLPGIEDQVFIDIDSLLRPVYGHAKQGASFGHTKIAGRQVLRRGLSPLATTISTTQGAPVVAGIRLRAGRAASGKGAASMVAEAITTARAAGASGQILMRGDSAYGNHAVVAACLKAGVRFSVVLTKNPAVTAAIASIAEDAWTPVHYPGAVTDPDTGELISDAEVAETQFRAFTSTKHPVTARLVVRRVRDRARDQAHDQAGDQELFPVWRHHPFFTNNTEPTAQADITHRRHAIIETVFADLIDGPLAHLPSGRFAANSAWAICAAITHNLLRAAGTLTSPRHATARGATLRRHIVTVPARIARPGRRPVLHLPEHWPWAQHWNTLWHNVFRPATGPPRVA</sequence>
<dbReference type="InterPro" id="IPR047960">
    <property type="entry name" value="Transpos_IS1380"/>
</dbReference>
<dbReference type="NCBIfam" id="NF033539">
    <property type="entry name" value="transpos_IS1380"/>
    <property type="match status" value="1"/>
</dbReference>
<proteinExistence type="predicted"/>
<evidence type="ECO:0000313" key="3">
    <source>
        <dbReference type="Proteomes" id="UP000638648"/>
    </source>
</evidence>
<accession>A0A927N0C6</accession>
<dbReference type="RefSeq" id="WP_192753041.1">
    <property type="nucleotide sequence ID" value="NZ_JADBEM010000001.1"/>
</dbReference>
<gene>
    <name evidence="2" type="ORF">HEB94_006320</name>
</gene>
<dbReference type="Pfam" id="PF13701">
    <property type="entry name" value="DDE_Tnp_1_4"/>
    <property type="match status" value="1"/>
</dbReference>
<organism evidence="2 3">
    <name type="scientific">Actinopolymorpha pittospori</name>
    <dbReference type="NCBI Taxonomy" id="648752"/>
    <lineage>
        <taxon>Bacteria</taxon>
        <taxon>Bacillati</taxon>
        <taxon>Actinomycetota</taxon>
        <taxon>Actinomycetes</taxon>
        <taxon>Propionibacteriales</taxon>
        <taxon>Actinopolymorphaceae</taxon>
        <taxon>Actinopolymorpha</taxon>
    </lineage>
</organism>
<dbReference type="EMBL" id="JADBEM010000001">
    <property type="protein sequence ID" value="MBE1609472.1"/>
    <property type="molecule type" value="Genomic_DNA"/>
</dbReference>
<dbReference type="Proteomes" id="UP000638648">
    <property type="component" value="Unassembled WGS sequence"/>
</dbReference>
<keyword evidence="3" id="KW-1185">Reference proteome</keyword>